<protein>
    <recommendedName>
        <fullName evidence="3">OTU domain-containing protein</fullName>
    </recommendedName>
</protein>
<evidence type="ECO:0008006" key="3">
    <source>
        <dbReference type="Google" id="ProtNLM"/>
    </source>
</evidence>
<accession>A0ABN8QCG2</accession>
<gene>
    <name evidence="1" type="ORF">PEVE_00003854</name>
</gene>
<reference evidence="1 2" key="1">
    <citation type="submission" date="2022-05" db="EMBL/GenBank/DDBJ databases">
        <authorList>
            <consortium name="Genoscope - CEA"/>
            <person name="William W."/>
        </authorList>
    </citation>
    <scope>NUCLEOTIDE SEQUENCE [LARGE SCALE GENOMIC DNA]</scope>
</reference>
<keyword evidence="2" id="KW-1185">Reference proteome</keyword>
<dbReference type="EMBL" id="CALNXI010001234">
    <property type="protein sequence ID" value="CAH3161220.1"/>
    <property type="molecule type" value="Genomic_DNA"/>
</dbReference>
<proteinExistence type="predicted"/>
<organism evidence="1 2">
    <name type="scientific">Porites evermanni</name>
    <dbReference type="NCBI Taxonomy" id="104178"/>
    <lineage>
        <taxon>Eukaryota</taxon>
        <taxon>Metazoa</taxon>
        <taxon>Cnidaria</taxon>
        <taxon>Anthozoa</taxon>
        <taxon>Hexacorallia</taxon>
        <taxon>Scleractinia</taxon>
        <taxon>Fungiina</taxon>
        <taxon>Poritidae</taxon>
        <taxon>Porites</taxon>
    </lineage>
</organism>
<dbReference type="Proteomes" id="UP001159427">
    <property type="component" value="Unassembled WGS sequence"/>
</dbReference>
<evidence type="ECO:0000313" key="1">
    <source>
        <dbReference type="EMBL" id="CAH3161220.1"/>
    </source>
</evidence>
<evidence type="ECO:0000313" key="2">
    <source>
        <dbReference type="Proteomes" id="UP001159427"/>
    </source>
</evidence>
<name>A0ABN8QCG2_9CNID</name>
<comment type="caution">
    <text evidence="1">The sequence shown here is derived from an EMBL/GenBank/DDBJ whole genome shotgun (WGS) entry which is preliminary data.</text>
</comment>
<sequence>MRKHEFSTALISREVELKNCIRLKTTGNANCMFNAASLLLVGNKSLSDVIRLLVAGELFFFSEFYIQTVQDRFLEIENETPYSEATAFSTILTEAGEREMTNSKSRLEAIRTEARNTCLTNNWNGMIQMMALSTVLRWPIFRIDFL</sequence>